<dbReference type="GO" id="GO:0140993">
    <property type="term" value="F:histone modifying activity"/>
    <property type="evidence" value="ECO:0007669"/>
    <property type="project" value="UniProtKB-ARBA"/>
</dbReference>
<dbReference type="InterPro" id="IPR019787">
    <property type="entry name" value="Znf_PHD-finger"/>
</dbReference>
<dbReference type="Gene3D" id="3.30.160.360">
    <property type="match status" value="1"/>
</dbReference>
<dbReference type="InterPro" id="IPR019786">
    <property type="entry name" value="Zinc_finger_PHD-type_CS"/>
</dbReference>
<dbReference type="SMART" id="SM00184">
    <property type="entry name" value="RING"/>
    <property type="match status" value="2"/>
</dbReference>
<dbReference type="GeneID" id="105050679"/>
<dbReference type="SMART" id="SM00249">
    <property type="entry name" value="PHD"/>
    <property type="match status" value="2"/>
</dbReference>
<dbReference type="InterPro" id="IPR003888">
    <property type="entry name" value="FYrich_N"/>
</dbReference>
<dbReference type="InterPro" id="IPR001965">
    <property type="entry name" value="Znf_PHD"/>
</dbReference>
<feature type="region of interest" description="Disordered" evidence="12">
    <location>
        <begin position="1580"/>
        <end position="1601"/>
    </location>
</feature>
<feature type="compositionally biased region" description="Basic and acidic residues" evidence="12">
    <location>
        <begin position="754"/>
        <end position="764"/>
    </location>
</feature>
<dbReference type="Gene3D" id="3.30.40.10">
    <property type="entry name" value="Zinc/RING finger domain, C3HC4 (zinc finger)"/>
    <property type="match status" value="2"/>
</dbReference>
<evidence type="ECO:0000256" key="11">
    <source>
        <dbReference type="PROSITE-ProRule" id="PRU00146"/>
    </source>
</evidence>
<keyword evidence="8" id="KW-0238">DNA-binding</keyword>
<dbReference type="Pfam" id="PF00628">
    <property type="entry name" value="PHD"/>
    <property type="match status" value="2"/>
</dbReference>
<feature type="region of interest" description="Disordered" evidence="12">
    <location>
        <begin position="836"/>
        <end position="858"/>
    </location>
</feature>
<keyword evidence="2" id="KW-0808">Transferase</keyword>
<dbReference type="KEGG" id="egu:105050679"/>
<keyword evidence="10" id="KW-0539">Nucleus</keyword>
<feature type="compositionally biased region" description="Basic and acidic residues" evidence="12">
    <location>
        <begin position="1580"/>
        <end position="1591"/>
    </location>
</feature>
<dbReference type="PROSITE" id="PS01359">
    <property type="entry name" value="ZF_PHD_1"/>
    <property type="match status" value="2"/>
</dbReference>
<comment type="subcellular location">
    <subcellularLocation>
        <location evidence="1">Nucleus</location>
    </subcellularLocation>
</comment>
<dbReference type="Pfam" id="PF15613">
    <property type="entry name" value="WSD"/>
    <property type="match status" value="1"/>
</dbReference>
<dbReference type="PANTHER" id="PTHR47162:SF10">
    <property type="entry name" value="METHYL-CPG-BINDING DOMAIN-CONTAINING PROTEIN 9 ISOFORM X1"/>
    <property type="match status" value="1"/>
</dbReference>
<dbReference type="CDD" id="cd15519">
    <property type="entry name" value="PHD1_Lid2p_like"/>
    <property type="match status" value="1"/>
</dbReference>
<protein>
    <submittedName>
        <fullName evidence="15">Methyl-CpG-binding domain-containing protein 9</fullName>
    </submittedName>
</protein>
<keyword evidence="3" id="KW-0479">Metal-binding</keyword>
<evidence type="ECO:0000256" key="5">
    <source>
        <dbReference type="ARBA" id="ARBA00022833"/>
    </source>
</evidence>
<evidence type="ECO:0000259" key="13">
    <source>
        <dbReference type="PROSITE" id="PS50016"/>
    </source>
</evidence>
<evidence type="ECO:0000256" key="6">
    <source>
        <dbReference type="ARBA" id="ARBA00023015"/>
    </source>
</evidence>
<feature type="region of interest" description="Disordered" evidence="12">
    <location>
        <begin position="2056"/>
        <end position="2109"/>
    </location>
</feature>
<dbReference type="InterPro" id="IPR003889">
    <property type="entry name" value="FYrich_C"/>
</dbReference>
<evidence type="ECO:0000256" key="4">
    <source>
        <dbReference type="ARBA" id="ARBA00022771"/>
    </source>
</evidence>
<dbReference type="GO" id="GO:0016740">
    <property type="term" value="F:transferase activity"/>
    <property type="evidence" value="ECO:0007669"/>
    <property type="project" value="UniProtKB-KW"/>
</dbReference>
<dbReference type="InterPro" id="IPR001841">
    <property type="entry name" value="Znf_RING"/>
</dbReference>
<keyword evidence="9" id="KW-0804">Transcription</keyword>
<dbReference type="GO" id="GO:0005654">
    <property type="term" value="C:nucleoplasm"/>
    <property type="evidence" value="ECO:0007669"/>
    <property type="project" value="UniProtKB-ARBA"/>
</dbReference>
<dbReference type="PROSITE" id="PS51543">
    <property type="entry name" value="FYRC"/>
    <property type="match status" value="1"/>
</dbReference>
<dbReference type="InParanoid" id="A0A6I9RM08"/>
<keyword evidence="4 11" id="KW-0863">Zinc-finger</keyword>
<dbReference type="InterPro" id="IPR013083">
    <property type="entry name" value="Znf_RING/FYVE/PHD"/>
</dbReference>
<evidence type="ECO:0000313" key="15">
    <source>
        <dbReference type="RefSeq" id="XP_010929092.2"/>
    </source>
</evidence>
<evidence type="ECO:0000256" key="7">
    <source>
        <dbReference type="ARBA" id="ARBA00023117"/>
    </source>
</evidence>
<evidence type="ECO:0000256" key="2">
    <source>
        <dbReference type="ARBA" id="ARBA00022679"/>
    </source>
</evidence>
<evidence type="ECO:0000256" key="8">
    <source>
        <dbReference type="ARBA" id="ARBA00023125"/>
    </source>
</evidence>
<dbReference type="Pfam" id="PF15612">
    <property type="entry name" value="WHIM1"/>
    <property type="match status" value="1"/>
</dbReference>
<reference evidence="15" key="1">
    <citation type="submission" date="2025-08" db="UniProtKB">
        <authorList>
            <consortium name="RefSeq"/>
        </authorList>
    </citation>
    <scope>IDENTIFICATION</scope>
</reference>
<keyword evidence="6" id="KW-0805">Transcription regulation</keyword>
<feature type="domain" description="PHD-type" evidence="13">
    <location>
        <begin position="80"/>
        <end position="131"/>
    </location>
</feature>
<dbReference type="GO" id="GO:0008270">
    <property type="term" value="F:zinc ion binding"/>
    <property type="evidence" value="ECO:0007669"/>
    <property type="project" value="UniProtKB-KW"/>
</dbReference>
<dbReference type="PANTHER" id="PTHR47162">
    <property type="entry name" value="OS02G0192300 PROTEIN"/>
    <property type="match status" value="1"/>
</dbReference>
<dbReference type="InterPro" id="IPR028941">
    <property type="entry name" value="WHIM2_dom"/>
</dbReference>
<dbReference type="Proteomes" id="UP000504607">
    <property type="component" value="Chromosome 8"/>
</dbReference>
<evidence type="ECO:0000256" key="1">
    <source>
        <dbReference type="ARBA" id="ARBA00004123"/>
    </source>
</evidence>
<evidence type="ECO:0000256" key="10">
    <source>
        <dbReference type="ARBA" id="ARBA00023242"/>
    </source>
</evidence>
<evidence type="ECO:0000313" key="14">
    <source>
        <dbReference type="Proteomes" id="UP000504607"/>
    </source>
</evidence>
<dbReference type="InterPro" id="IPR028942">
    <property type="entry name" value="WHIM1_dom"/>
</dbReference>
<feature type="region of interest" description="Disordered" evidence="12">
    <location>
        <begin position="1921"/>
        <end position="1956"/>
    </location>
</feature>
<dbReference type="PROSITE" id="PS50016">
    <property type="entry name" value="ZF_PHD_2"/>
    <property type="match status" value="2"/>
</dbReference>
<accession>A0A6I9RM08</accession>
<feature type="region of interest" description="Disordered" evidence="12">
    <location>
        <begin position="754"/>
        <end position="774"/>
    </location>
</feature>
<sequence length="2266" mass="251045">MDHRPAPLVIDLNEFPPPPCDTPPAAPAPAAPPIPILGPPVPPAFLPFDAYALACRFHGNLAPAAGLAAEFPGETGVGRPLPCGLCGRPESQGGTVVCDGCERGFHLSCARVRARQHVAFEEWVCAECTLNGVPNKRWALGAARLLDINALPPSEGDGEANTSEELHVGGNGGLNRINNPDGSSFGGFGASFPHLNVGHIRNAFDLGKDTEIVSDDMKKNSEGVSHHGLFASRDFEDPVSSSSLLGRSAVNIVTVSGQSQGEMFLQSLRNFIMDRGGFLGDGWSVEFKELENRSGPYAVYCAPDGKRFESVAGVSQYLGINSFFPSMDIDERSDGSGTAQKSLTLRRRKKDLARNSMITSYNENQDSVQVSCGMEPSSDTEFLESSFAKTSMEENCGNESQDVTVGLPIQYEDFFVVSLGKIDLRITYHDSYQIWPVGYKSCWHDIITGSLFECEVSDGGNAGPVFKVRRRPCLISPIPNGATVLFHKSVNKDNMPQRMESTSTTVDADYDKDEDILMLLSDPDQSQQDLLSCFSSNLGETSYESSVQINMQKAAVLTPDLNCHSERSAEASGMRDEIGEFYVEGRSSQSVWKMVSHTLLDACREVYKQSGCLQFSCMHDGRKLSSYSGNGILETLDHLGPLAKFCCFHGPIGTPRVIQKDSELEATCKSLAEWLNQDRFGLDMGFVQEIIESLPGSHACSHYQFLNDRTDFSTSLTVASGMLIAIQKNGEQDGEEVALYSLYRGHKKSRLQDFAEDDQSRDYQHPPGKPMNSRLPAELVGDVLQIWELLWRFYEILGLKEPPSFEELEEELIDPWPIGSYNLEKLQKEIQKCKDPASQLNNSANGSTSFPTGESGPVAHEESPFAFMPIETASAREAAQARLASYTYGRCNGVALTKIHIALLKVLVSELLCKVAVFVDPNFDARESKPRRGRKKDVDNSPPAKETKIDMLTINELTWPELARRYILAVSSVNGCMDSPDVYSREGMKLFRCFQGDGGVLCGSLSGVSSMEADALLLAEAERQISGHMKRDNEVLPVDDKDFDAAIVASEPAVVNSNSLPEWAQPLEPVKKLPTNVGTRIRKCIYDSLEKNPPEWAKKILEHSISKEVYKGNASGPTKKAVLSVLAEASAGGLQQKPKGRKEKSPISLSDVIMKKCRIVLRRAVSADEAKVFCNLLGAALTYSNDNEDDGILGFPAMVSRPLDFRAIDLRLAVGAYGGSHEAFLEDVREVWHNICTAYGDRPDLMQLAETLSQNFESLFEEEVLSLAQKCLDHAGAKHFASETWKELHDVLLTANELPKAPWEEGVCKVCGIDKDDDSVLLCDKCDSEYHTYCLNPPLARIPEGNWYCPSCVQSQSKMPDSRMHSQFIKRHPRRHLGDEARAFQEALNQLAVTMEEREYWEFCMEERIFLLKFLCDEVLNTALVREHLEQSADKSNEMQQKLRNLGVEWRTLKNKEELLATSAVKESTSKLSGLGDVAREDGTTAMCAGHARLMGQQQHFSNKMNNSVMGSANPLKGASIMMEECLVETGQVAVGKDYLPKSIMDTNAHAKRPQMHTIDEPAFDKSFPENLSSSMNVSRRDQFNGQDEKSTVVSSQGEGDEAGREVVMNIVNVEKNAPIPLKAAILHGSHQFSDGRRTDLEECAHSMSTCSAVNTLVGEFSTPNRDRTLEGSDNDIHANVTEPEGSYLEMESLKNEISCLQDSIASLESQVMLTSVRREFLGRDSSGRLYWVIGRPGKRPWFVADGSMPAASERRDAYLSGSHTCSPFNSDRNNFWALFESDNEIQELVGWLRDSDPRERELKECILQWLRLLLYQDTNHQPDDFQQISKSSVSEKSAVPHCLSTKAAKILESRYGPCLEPEASEIPRKRGGKTKIGYEERMYRCVCLEPVWSSRYHCLSCHQTFCTVIELEGHSDGKCIPTNPASEESKESDDQLKGKGGRSESIKEKEHSDEVDIVETSNNKKLICWRLVKFPRKVCPYDLDEISKKFIIKNSNKDLVQEVGLIGSNGVPSFVPSPVFLLNPTLVLNQSKKSDAGQDAGLALSEEWLPMSMQREQAGATASRDGIRNGTEGATKSVQNCVSNDSDDQLIKRKGSSSDYTGDGERTPLITTKTQGLEVSHRCTIPESSFRPLVGKIAQILKQLKINLLDMDAALPEEALRPSKSHLMKRCAWRAFVKSSESIFEMIQATILFEGMIKTEYLKNSWWFWSSLTAAAKTPTVSSLALRIYTLDDSIIHVKDVLPNSDTMESFRLTNKIGKKRKEVE</sequence>
<dbReference type="InterPro" id="IPR011011">
    <property type="entry name" value="Znf_FYVE_PHD"/>
</dbReference>
<dbReference type="RefSeq" id="XP_010929092.2">
    <property type="nucleotide sequence ID" value="XM_010930790.3"/>
</dbReference>
<dbReference type="GO" id="GO:0003677">
    <property type="term" value="F:DNA binding"/>
    <property type="evidence" value="ECO:0007669"/>
    <property type="project" value="UniProtKB-KW"/>
</dbReference>
<dbReference type="Gene3D" id="1.20.920.10">
    <property type="entry name" value="Bromodomain-like"/>
    <property type="match status" value="1"/>
</dbReference>
<organism evidence="14 15">
    <name type="scientific">Elaeis guineensis var. tenera</name>
    <name type="common">Oil palm</name>
    <dbReference type="NCBI Taxonomy" id="51953"/>
    <lineage>
        <taxon>Eukaryota</taxon>
        <taxon>Viridiplantae</taxon>
        <taxon>Streptophyta</taxon>
        <taxon>Embryophyta</taxon>
        <taxon>Tracheophyta</taxon>
        <taxon>Spermatophyta</taxon>
        <taxon>Magnoliopsida</taxon>
        <taxon>Liliopsida</taxon>
        <taxon>Arecaceae</taxon>
        <taxon>Arecoideae</taxon>
        <taxon>Cocoseae</taxon>
        <taxon>Elaeidinae</taxon>
        <taxon>Elaeis</taxon>
    </lineage>
</organism>
<dbReference type="OrthoDB" id="692644at2759"/>
<dbReference type="GO" id="GO:0000785">
    <property type="term" value="C:chromatin"/>
    <property type="evidence" value="ECO:0007669"/>
    <property type="project" value="UniProtKB-ARBA"/>
</dbReference>
<feature type="compositionally biased region" description="Basic and acidic residues" evidence="12">
    <location>
        <begin position="1928"/>
        <end position="1955"/>
    </location>
</feature>
<dbReference type="SUPFAM" id="SSF57903">
    <property type="entry name" value="FYVE/PHD zinc finger"/>
    <property type="match status" value="2"/>
</dbReference>
<gene>
    <name evidence="15" type="primary">LOC105050679</name>
</gene>
<keyword evidence="7" id="KW-0103">Bromodomain</keyword>
<keyword evidence="5" id="KW-0862">Zinc</keyword>
<dbReference type="CDD" id="cd15489">
    <property type="entry name" value="PHD_SF"/>
    <property type="match status" value="1"/>
</dbReference>
<feature type="compositionally biased region" description="Polar residues" evidence="12">
    <location>
        <begin position="838"/>
        <end position="852"/>
    </location>
</feature>
<feature type="domain" description="PHD-type" evidence="13">
    <location>
        <begin position="1305"/>
        <end position="1355"/>
    </location>
</feature>
<feature type="compositionally biased region" description="Polar residues" evidence="12">
    <location>
        <begin position="2073"/>
        <end position="2085"/>
    </location>
</feature>
<dbReference type="InterPro" id="IPR036427">
    <property type="entry name" value="Bromodomain-like_sf"/>
</dbReference>
<keyword evidence="14" id="KW-1185">Reference proteome</keyword>
<name>A0A6I9RM08_ELAGV</name>
<evidence type="ECO:0000256" key="3">
    <source>
        <dbReference type="ARBA" id="ARBA00022723"/>
    </source>
</evidence>
<proteinExistence type="predicted"/>
<evidence type="ECO:0000256" key="12">
    <source>
        <dbReference type="SAM" id="MobiDB-lite"/>
    </source>
</evidence>
<dbReference type="SUPFAM" id="SSF47370">
    <property type="entry name" value="Bromodomain"/>
    <property type="match status" value="1"/>
</dbReference>
<evidence type="ECO:0000256" key="9">
    <source>
        <dbReference type="ARBA" id="ARBA00023163"/>
    </source>
</evidence>
<dbReference type="PROSITE" id="PS51542">
    <property type="entry name" value="FYRN"/>
    <property type="match status" value="1"/>
</dbReference>